<organism evidence="2 3">
    <name type="scientific">Clostridium gelidum</name>
    <dbReference type="NCBI Taxonomy" id="704125"/>
    <lineage>
        <taxon>Bacteria</taxon>
        <taxon>Bacillati</taxon>
        <taxon>Bacillota</taxon>
        <taxon>Clostridia</taxon>
        <taxon>Eubacteriales</taxon>
        <taxon>Clostridiaceae</taxon>
        <taxon>Clostridium</taxon>
    </lineage>
</organism>
<dbReference type="Pfam" id="PF07561">
    <property type="entry name" value="DUF1540"/>
    <property type="match status" value="2"/>
</dbReference>
<evidence type="ECO:0000313" key="3">
    <source>
        <dbReference type="Proteomes" id="UP000824633"/>
    </source>
</evidence>
<evidence type="ECO:0000259" key="1">
    <source>
        <dbReference type="Pfam" id="PF07561"/>
    </source>
</evidence>
<name>A0ABM7TB13_9CLOT</name>
<accession>A0ABM7TB13</accession>
<reference evidence="3" key="1">
    <citation type="submission" date="2021-07" db="EMBL/GenBank/DDBJ databases">
        <title>Complete genome sequencing of a Clostridium isolate.</title>
        <authorList>
            <person name="Ueki A."/>
            <person name="Tonouchi A."/>
        </authorList>
    </citation>
    <scope>NUCLEOTIDE SEQUENCE [LARGE SCALE GENOMIC DNA]</scope>
    <source>
        <strain evidence="3">C5S11</strain>
    </source>
</reference>
<proteinExistence type="predicted"/>
<sequence length="106" mass="11497">MQQINCDASNCAHNKSGICYSSRVGIGVLNVSSESETCCESFSNRALYRGLINNANSDSQCDCLTCEVENCIHNANAFCNLQSINVSGSSSRTYTQTKCSSFDSKR</sequence>
<dbReference type="EMBL" id="AP024849">
    <property type="protein sequence ID" value="BCZ46140.1"/>
    <property type="molecule type" value="Genomic_DNA"/>
</dbReference>
<protein>
    <recommendedName>
        <fullName evidence="1">DUF1540 domain-containing protein</fullName>
    </recommendedName>
</protein>
<dbReference type="RefSeq" id="WP_224037661.1">
    <property type="nucleotide sequence ID" value="NZ_AP024849.1"/>
</dbReference>
<feature type="domain" description="DUF1540" evidence="1">
    <location>
        <begin position="65"/>
        <end position="102"/>
    </location>
</feature>
<evidence type="ECO:0000313" key="2">
    <source>
        <dbReference type="EMBL" id="BCZ46140.1"/>
    </source>
</evidence>
<dbReference type="Proteomes" id="UP000824633">
    <property type="component" value="Chromosome"/>
</dbReference>
<dbReference type="InterPro" id="IPR011437">
    <property type="entry name" value="DUF1540"/>
</dbReference>
<feature type="domain" description="DUF1540" evidence="1">
    <location>
        <begin position="4"/>
        <end position="42"/>
    </location>
</feature>
<gene>
    <name evidence="2" type="ORF">psyc5s11_22070</name>
</gene>
<keyword evidence="3" id="KW-1185">Reference proteome</keyword>